<keyword evidence="2" id="KW-1185">Reference proteome</keyword>
<dbReference type="InterPro" id="IPR036782">
    <property type="entry name" value="NE0471-like_N"/>
</dbReference>
<reference evidence="2" key="1">
    <citation type="submission" date="2017-02" db="EMBL/GenBank/DDBJ databases">
        <authorList>
            <person name="Varghese N."/>
            <person name="Submissions S."/>
        </authorList>
    </citation>
    <scope>NUCLEOTIDE SEQUENCE [LARGE SCALE GENOMIC DNA]</scope>
    <source>
        <strain evidence="2">DSM 16521</strain>
    </source>
</reference>
<dbReference type="InterPro" id="IPR018841">
    <property type="entry name" value="DUF2442"/>
</dbReference>
<sequence length="82" mass="9193">MYPKVKEVKASSDYTLLITFDNGKKKIYDFSPLLDQDNFLDLKNIALFKAAQVDAGGYGVTWPNGADISEYALWVDGKEIID</sequence>
<dbReference type="OrthoDB" id="162796at2"/>
<evidence type="ECO:0000313" key="2">
    <source>
        <dbReference type="Proteomes" id="UP000189933"/>
    </source>
</evidence>
<organism evidence="1 2">
    <name type="scientific">Carboxydocella sporoproducens DSM 16521</name>
    <dbReference type="NCBI Taxonomy" id="1121270"/>
    <lineage>
        <taxon>Bacteria</taxon>
        <taxon>Bacillati</taxon>
        <taxon>Bacillota</taxon>
        <taxon>Clostridia</taxon>
        <taxon>Eubacteriales</taxon>
        <taxon>Clostridiales Family XVI. Incertae Sedis</taxon>
        <taxon>Carboxydocella</taxon>
    </lineage>
</organism>
<gene>
    <name evidence="1" type="ORF">SAMN02745885_00028</name>
</gene>
<dbReference type="RefSeq" id="WP_078664191.1">
    <property type="nucleotide sequence ID" value="NZ_FUXM01000001.1"/>
</dbReference>
<accession>A0A1T4L593</accession>
<dbReference type="Pfam" id="PF10387">
    <property type="entry name" value="DUF2442"/>
    <property type="match status" value="1"/>
</dbReference>
<dbReference type="AlphaFoldDB" id="A0A1T4L593"/>
<dbReference type="Gene3D" id="3.30.2020.10">
    <property type="entry name" value="NE0471-like N-terminal domain"/>
    <property type="match status" value="1"/>
</dbReference>
<proteinExistence type="predicted"/>
<evidence type="ECO:0008006" key="3">
    <source>
        <dbReference type="Google" id="ProtNLM"/>
    </source>
</evidence>
<dbReference type="Proteomes" id="UP000189933">
    <property type="component" value="Unassembled WGS sequence"/>
</dbReference>
<protein>
    <recommendedName>
        <fullName evidence="3">DUF2442 domain-containing protein</fullName>
    </recommendedName>
</protein>
<dbReference type="EMBL" id="FUXM01000001">
    <property type="protein sequence ID" value="SJZ49882.1"/>
    <property type="molecule type" value="Genomic_DNA"/>
</dbReference>
<dbReference type="SUPFAM" id="SSF143880">
    <property type="entry name" value="NE0471 N-terminal domain-like"/>
    <property type="match status" value="1"/>
</dbReference>
<evidence type="ECO:0000313" key="1">
    <source>
        <dbReference type="EMBL" id="SJZ49882.1"/>
    </source>
</evidence>
<name>A0A1T4L593_9FIRM</name>